<feature type="domain" description="Outer membrane protein beta-barrel" evidence="3">
    <location>
        <begin position="457"/>
        <end position="783"/>
    </location>
</feature>
<feature type="compositionally biased region" description="Gly residues" evidence="1">
    <location>
        <begin position="304"/>
        <end position="320"/>
    </location>
</feature>
<reference evidence="4 5" key="1">
    <citation type="submission" date="2019-12" db="EMBL/GenBank/DDBJ databases">
        <title>Mucilaginibacter sp. HME9299 genome sequencing and assembly.</title>
        <authorList>
            <person name="Kang H."/>
            <person name="Kim H."/>
            <person name="Joh K."/>
        </authorList>
    </citation>
    <scope>NUCLEOTIDE SEQUENCE [LARGE SCALE GENOMIC DNA]</scope>
    <source>
        <strain evidence="4 5">HME9299</strain>
    </source>
</reference>
<feature type="region of interest" description="Disordered" evidence="1">
    <location>
        <begin position="304"/>
        <end position="327"/>
    </location>
</feature>
<dbReference type="RefSeq" id="WP_157541981.1">
    <property type="nucleotide sequence ID" value="NZ_WQLA01000004.1"/>
</dbReference>
<proteinExistence type="predicted"/>
<dbReference type="OrthoDB" id="1086219at2"/>
<dbReference type="EMBL" id="WQLA01000004">
    <property type="protein sequence ID" value="MVN91652.1"/>
    <property type="molecule type" value="Genomic_DNA"/>
</dbReference>
<feature type="signal peptide" evidence="2">
    <location>
        <begin position="1"/>
        <end position="19"/>
    </location>
</feature>
<dbReference type="Pfam" id="PF14905">
    <property type="entry name" value="OMP_b-brl_3"/>
    <property type="match status" value="1"/>
</dbReference>
<evidence type="ECO:0000259" key="3">
    <source>
        <dbReference type="Pfam" id="PF14905"/>
    </source>
</evidence>
<dbReference type="Proteomes" id="UP000434850">
    <property type="component" value="Unassembled WGS sequence"/>
</dbReference>
<protein>
    <submittedName>
        <fullName evidence="4">Outer membrane beta-barrel protein</fullName>
    </submittedName>
</protein>
<evidence type="ECO:0000256" key="2">
    <source>
        <dbReference type="SAM" id="SignalP"/>
    </source>
</evidence>
<feature type="chain" id="PRO_5026336129" evidence="2">
    <location>
        <begin position="20"/>
        <end position="947"/>
    </location>
</feature>
<name>A0A6I4I9E2_9SPHI</name>
<dbReference type="InterPro" id="IPR041700">
    <property type="entry name" value="OMP_b-brl_3"/>
</dbReference>
<accession>A0A6I4I9E2</accession>
<evidence type="ECO:0000256" key="1">
    <source>
        <dbReference type="SAM" id="MobiDB-lite"/>
    </source>
</evidence>
<dbReference type="Gene3D" id="2.60.40.1120">
    <property type="entry name" value="Carboxypeptidase-like, regulatory domain"/>
    <property type="match status" value="1"/>
</dbReference>
<dbReference type="InterPro" id="IPR008969">
    <property type="entry name" value="CarboxyPept-like_regulatory"/>
</dbReference>
<evidence type="ECO:0000313" key="5">
    <source>
        <dbReference type="Proteomes" id="UP000434850"/>
    </source>
</evidence>
<evidence type="ECO:0000313" key="4">
    <source>
        <dbReference type="EMBL" id="MVN91652.1"/>
    </source>
</evidence>
<dbReference type="SUPFAM" id="SSF56935">
    <property type="entry name" value="Porins"/>
    <property type="match status" value="1"/>
</dbReference>
<comment type="caution">
    <text evidence="4">The sequence shown here is derived from an EMBL/GenBank/DDBJ whole genome shotgun (WGS) entry which is preliminary data.</text>
</comment>
<keyword evidence="5" id="KW-1185">Reference proteome</keyword>
<sequence length="947" mass="104796">MKHILLFIFLLLCTATVFAQLPARQGGNSKPPLPVREVSGIVKDSTDNTIIGATVKLKAGTDSSITTTNADGIFVFKNVKSATFVISITSIGYKPVVKRMLNNDAVARLVLDPFVLGVQANQLAAVEVKGPTITYKTDTVEYRASDYKVRPNATVDELLKKMEGMEVGSDGSVTHQGQQVTKAKLNGKDYAGGDLARAIQTLGADIVEKIQVVDDYGDQAARTGIKDGDPQKILNITTRADRSVGNTARINAGAGNNERYETNIDLRRINGNKVLNVSGNFRNTVNGVASSGIAGGADGGRGIGQGGGNAGGGGGSGGTTTSGSPSITYRDQWGKKIEVNLNYRYNFNNVNSINNSYGQTYYQNRLPGGVTSSDTLIFTRNSESQNNSKNHNFTFEMEYSIDSANFLRVTPSFSLSNAVANSFSNRFDTGLRFQDNTGRGISDNSTPNYGGIVFYQHIFKKPRRNASVQLSYTRSNQQQSTENDNNTLFKDSLGNVTRDLNTHRLTTRDNLTRNFRTSITYVEPLSPKSQLEFNAQINRRAYDNNALIDSITPAGNRVALSSNLNNIFNYSFTESRMALNYRYNQTKFNMSFGVTAVPTNLSGTNVSRGGIETSRNNFFIIPIARFEYAWSRQHRASINYTGAPQEPSFNQIQPIVDSSNRSNPIVGNPNLKVAFRHTINARYNNYLSNSRFTIGANLYGTSVQNQITTNNVRIIDPLDPEKKAFINQTNYVNISGSYSIGGNYTLSKQLADRKYNLALNGSVSYNHTLAMVDNLPTTSNGWRINQRFGPRINPNEWMEVNPFISYDYTTTFLIVSDTKTTSIRRTALAIDGRFFLLKEGSLTIGYDASKNFVSQQGYSSNPLVINAYLEKNFLAKRNLTFRLQVFDLLKQNNFTNQVINDNGFTNTLSNALSRYFMFSVRTNLQKWSGTPMRNGRPMRRRGDGSFF</sequence>
<keyword evidence="2" id="KW-0732">Signal</keyword>
<dbReference type="Pfam" id="PF13620">
    <property type="entry name" value="CarboxypepD_reg"/>
    <property type="match status" value="1"/>
</dbReference>
<gene>
    <name evidence="4" type="ORF">GO816_11000</name>
</gene>
<dbReference type="AlphaFoldDB" id="A0A6I4I9E2"/>
<dbReference type="SUPFAM" id="SSF49464">
    <property type="entry name" value="Carboxypeptidase regulatory domain-like"/>
    <property type="match status" value="1"/>
</dbReference>
<organism evidence="4 5">
    <name type="scientific">Mucilaginibacter aquatilis</name>
    <dbReference type="NCBI Taxonomy" id="1517760"/>
    <lineage>
        <taxon>Bacteria</taxon>
        <taxon>Pseudomonadati</taxon>
        <taxon>Bacteroidota</taxon>
        <taxon>Sphingobacteriia</taxon>
        <taxon>Sphingobacteriales</taxon>
        <taxon>Sphingobacteriaceae</taxon>
        <taxon>Mucilaginibacter</taxon>
    </lineage>
</organism>